<sequence>MTNNTNQDIELGSVLSQQEPNLAHSPQNGQFSRTMTEQDRTRGSAESRIERCSICNTPNPSVPSRNSSSLSSRITLKLDELCKGSSDMLSTFGTAIRRTMPVGETSKDANTITIETGVWFNSEVTQDQSKGKGKNTVRPDQVPQFRRRDPYLTPDDQQ</sequence>
<evidence type="ECO:0000313" key="4">
    <source>
        <dbReference type="Proteomes" id="UP000078595"/>
    </source>
</evidence>
<feature type="region of interest" description="Disordered" evidence="1">
    <location>
        <begin position="1"/>
        <end position="70"/>
    </location>
</feature>
<protein>
    <submittedName>
        <fullName evidence="2">Uncharacterized protein</fullName>
    </submittedName>
</protein>
<gene>
    <name evidence="2" type="ORF">I303_01715</name>
    <name evidence="3" type="ORF">I303_102144</name>
</gene>
<dbReference type="AlphaFoldDB" id="A0A1A6ABU3"/>
<organism evidence="2">
    <name type="scientific">Kwoniella dejecticola CBS 10117</name>
    <dbReference type="NCBI Taxonomy" id="1296121"/>
    <lineage>
        <taxon>Eukaryota</taxon>
        <taxon>Fungi</taxon>
        <taxon>Dikarya</taxon>
        <taxon>Basidiomycota</taxon>
        <taxon>Agaricomycotina</taxon>
        <taxon>Tremellomycetes</taxon>
        <taxon>Tremellales</taxon>
        <taxon>Cryptococcaceae</taxon>
        <taxon>Kwoniella</taxon>
    </lineage>
</organism>
<feature type="region of interest" description="Disordered" evidence="1">
    <location>
        <begin position="123"/>
        <end position="158"/>
    </location>
</feature>
<name>A0A1A6ABU3_9TREE</name>
<reference evidence="3" key="3">
    <citation type="submission" date="2024-02" db="EMBL/GenBank/DDBJ databases">
        <title>Comparative genomics of Cryptococcus and Kwoniella reveals pathogenesis evolution and contrasting modes of karyotype evolution via chromosome fusion or intercentromeric recombination.</title>
        <authorList>
            <person name="Coelho M.A."/>
            <person name="David-Palma M."/>
            <person name="Shea T."/>
            <person name="Bowers K."/>
            <person name="McGinley-Smith S."/>
            <person name="Mohammad A.W."/>
            <person name="Gnirke A."/>
            <person name="Yurkov A.M."/>
            <person name="Nowrousian M."/>
            <person name="Sun S."/>
            <person name="Cuomo C.A."/>
            <person name="Heitman J."/>
        </authorList>
    </citation>
    <scope>NUCLEOTIDE SEQUENCE</scope>
    <source>
        <strain evidence="3">CBS 10117</strain>
    </source>
</reference>
<keyword evidence="4" id="KW-1185">Reference proteome</keyword>
<dbReference type="Proteomes" id="UP000078595">
    <property type="component" value="Chromosome 2"/>
</dbReference>
<feature type="compositionally biased region" description="Polar residues" evidence="1">
    <location>
        <begin position="1"/>
        <end position="35"/>
    </location>
</feature>
<evidence type="ECO:0000256" key="1">
    <source>
        <dbReference type="SAM" id="MobiDB-lite"/>
    </source>
</evidence>
<feature type="compositionally biased region" description="Low complexity" evidence="1">
    <location>
        <begin position="56"/>
        <end position="70"/>
    </location>
</feature>
<reference evidence="3" key="2">
    <citation type="submission" date="2013-07" db="EMBL/GenBank/DDBJ databases">
        <authorList>
            <consortium name="The Broad Institute Genome Sequencing Platform"/>
            <person name="Cuomo C."/>
            <person name="Litvintseva A."/>
            <person name="Chen Y."/>
            <person name="Heitman J."/>
            <person name="Sun S."/>
            <person name="Springer D."/>
            <person name="Dromer F."/>
            <person name="Young S.K."/>
            <person name="Zeng Q."/>
            <person name="Gargeya S."/>
            <person name="Fitzgerald M."/>
            <person name="Abouelleil A."/>
            <person name="Alvarado L."/>
            <person name="Berlin A.M."/>
            <person name="Chapman S.B."/>
            <person name="Dewar J."/>
            <person name="Goldberg J."/>
            <person name="Griggs A."/>
            <person name="Gujja S."/>
            <person name="Hansen M."/>
            <person name="Howarth C."/>
            <person name="Imamovic A."/>
            <person name="Larimer J."/>
            <person name="McCowan C."/>
            <person name="Murphy C."/>
            <person name="Pearson M."/>
            <person name="Priest M."/>
            <person name="Roberts A."/>
            <person name="Saif S."/>
            <person name="Shea T."/>
            <person name="Sykes S."/>
            <person name="Wortman J."/>
            <person name="Nusbaum C."/>
            <person name="Birren B."/>
        </authorList>
    </citation>
    <scope>NUCLEOTIDE SEQUENCE</scope>
    <source>
        <strain evidence="3">CBS 10117</strain>
    </source>
</reference>
<accession>A0A1A6ABU3</accession>
<reference evidence="2" key="1">
    <citation type="submission" date="2013-07" db="EMBL/GenBank/DDBJ databases">
        <title>The Genome Sequence of Cryptococcus dejecticola CBS10117.</title>
        <authorList>
            <consortium name="The Broad Institute Genome Sequencing Platform"/>
            <person name="Cuomo C."/>
            <person name="Litvintseva A."/>
            <person name="Chen Y."/>
            <person name="Heitman J."/>
            <person name="Sun S."/>
            <person name="Springer D."/>
            <person name="Dromer F."/>
            <person name="Young S.K."/>
            <person name="Zeng Q."/>
            <person name="Gargeya S."/>
            <person name="Fitzgerald M."/>
            <person name="Abouelleil A."/>
            <person name="Alvarado L."/>
            <person name="Berlin A.M."/>
            <person name="Chapman S.B."/>
            <person name="Dewar J."/>
            <person name="Goldberg J."/>
            <person name="Griggs A."/>
            <person name="Gujja S."/>
            <person name="Hansen M."/>
            <person name="Howarth C."/>
            <person name="Imamovic A."/>
            <person name="Larimer J."/>
            <person name="McCowan C."/>
            <person name="Murphy C."/>
            <person name="Pearson M."/>
            <person name="Priest M."/>
            <person name="Roberts A."/>
            <person name="Saif S."/>
            <person name="Shea T."/>
            <person name="Sykes S."/>
            <person name="Wortman J."/>
            <person name="Nusbaum C."/>
            <person name="Birren B."/>
        </authorList>
    </citation>
    <scope>NUCLEOTIDE SEQUENCE [LARGE SCALE GENOMIC DNA]</scope>
    <source>
        <strain evidence="2">CBS 10117</strain>
    </source>
</reference>
<feature type="compositionally biased region" description="Basic and acidic residues" evidence="1">
    <location>
        <begin position="36"/>
        <end position="51"/>
    </location>
</feature>
<proteinExistence type="predicted"/>
<dbReference type="VEuPathDB" id="FungiDB:I303_01715"/>
<evidence type="ECO:0000313" key="2">
    <source>
        <dbReference type="EMBL" id="OBR87508.1"/>
    </source>
</evidence>
<evidence type="ECO:0000313" key="3">
    <source>
        <dbReference type="EMBL" id="WWC59587.1"/>
    </source>
</evidence>
<dbReference type="EMBL" id="CP144531">
    <property type="protein sequence ID" value="WWC59587.1"/>
    <property type="molecule type" value="Genomic_DNA"/>
</dbReference>
<dbReference type="EMBL" id="KI894028">
    <property type="protein sequence ID" value="OBR87508.1"/>
    <property type="molecule type" value="Genomic_DNA"/>
</dbReference>
<dbReference type="RefSeq" id="XP_018265350.1">
    <property type="nucleotide sequence ID" value="XM_018405069.1"/>
</dbReference>
<dbReference type="KEGG" id="kdj:28965414"/>
<dbReference type="GeneID" id="28965414"/>